<evidence type="ECO:0000256" key="1">
    <source>
        <dbReference type="SAM" id="MobiDB-lite"/>
    </source>
</evidence>
<dbReference type="GeneID" id="73333562"/>
<dbReference type="RefSeq" id="XP_049134929.1">
    <property type="nucleotide sequence ID" value="XM_049278972.1"/>
</dbReference>
<accession>A0AA37PHZ8</accession>
<sequence length="187" mass="20733">MCLAENIYYINCGCWEGQHIRWVCPRGGPRGGACPDVECAGVFRKWGRCLACERRHTQQRQQRQVLVGDDEGHDVKSYSEMDTRGEELTVSWFPRRAPNGTMAPRAVGDVTPAHPRTTHATTEKPPGHAAPARQYRDRRGGPSAGAFANLEPGASNIVTMRTQPSTRRRAVGATETVRHVTRNTQAK</sequence>
<dbReference type="AlphaFoldDB" id="A0AA37PHZ8"/>
<feature type="compositionally biased region" description="Low complexity" evidence="1">
    <location>
        <begin position="111"/>
        <end position="120"/>
    </location>
</feature>
<protein>
    <submittedName>
        <fullName evidence="2">Uncharacterized protein</fullName>
    </submittedName>
</protein>
<gene>
    <name evidence="2" type="ORF">ColSpa_12760</name>
</gene>
<evidence type="ECO:0000313" key="3">
    <source>
        <dbReference type="Proteomes" id="UP001055115"/>
    </source>
</evidence>
<organism evidence="2 3">
    <name type="scientific">Colletotrichum spaethianum</name>
    <dbReference type="NCBI Taxonomy" id="700344"/>
    <lineage>
        <taxon>Eukaryota</taxon>
        <taxon>Fungi</taxon>
        <taxon>Dikarya</taxon>
        <taxon>Ascomycota</taxon>
        <taxon>Pezizomycotina</taxon>
        <taxon>Sordariomycetes</taxon>
        <taxon>Hypocreomycetidae</taxon>
        <taxon>Glomerellales</taxon>
        <taxon>Glomerellaceae</taxon>
        <taxon>Colletotrichum</taxon>
        <taxon>Colletotrichum spaethianum species complex</taxon>
    </lineage>
</organism>
<keyword evidence="3" id="KW-1185">Reference proteome</keyword>
<comment type="caution">
    <text evidence="2">The sequence shown here is derived from an EMBL/GenBank/DDBJ whole genome shotgun (WGS) entry which is preliminary data.</text>
</comment>
<reference evidence="2 3" key="1">
    <citation type="submission" date="2022-03" db="EMBL/GenBank/DDBJ databases">
        <title>Genome data of Colletotrichum spp.</title>
        <authorList>
            <person name="Utami Y.D."/>
            <person name="Hiruma K."/>
        </authorList>
    </citation>
    <scope>NUCLEOTIDE SEQUENCE [LARGE SCALE GENOMIC DNA]</scope>
    <source>
        <strain evidence="2 3">MAFF 239500</strain>
    </source>
</reference>
<name>A0AA37PHZ8_9PEZI</name>
<dbReference type="EMBL" id="BQXU01000072">
    <property type="protein sequence ID" value="GKT52579.1"/>
    <property type="molecule type" value="Genomic_DNA"/>
</dbReference>
<dbReference type="Proteomes" id="UP001055115">
    <property type="component" value="Unassembled WGS sequence"/>
</dbReference>
<proteinExistence type="predicted"/>
<evidence type="ECO:0000313" key="2">
    <source>
        <dbReference type="EMBL" id="GKT52579.1"/>
    </source>
</evidence>
<feature type="region of interest" description="Disordered" evidence="1">
    <location>
        <begin position="95"/>
        <end position="153"/>
    </location>
</feature>